<keyword evidence="1" id="KW-0812">Transmembrane</keyword>
<dbReference type="AlphaFoldDB" id="A0A1D1Y303"/>
<keyword evidence="1" id="KW-1133">Transmembrane helix</keyword>
<keyword evidence="1" id="KW-0472">Membrane</keyword>
<gene>
    <name evidence="2" type="primary">FETUB_1</name>
    <name evidence="2" type="ORF">g.5361</name>
</gene>
<protein>
    <submittedName>
        <fullName evidence="2">Fetuin-B</fullName>
    </submittedName>
</protein>
<feature type="transmembrane region" description="Helical" evidence="1">
    <location>
        <begin position="269"/>
        <end position="288"/>
    </location>
</feature>
<accession>A0A1D1Y303</accession>
<reference evidence="2" key="1">
    <citation type="submission" date="2015-07" db="EMBL/GenBank/DDBJ databases">
        <title>Transcriptome Assembly of Anthurium amnicola.</title>
        <authorList>
            <person name="Suzuki J."/>
        </authorList>
    </citation>
    <scope>NUCLEOTIDE SEQUENCE</scope>
</reference>
<organism evidence="2">
    <name type="scientific">Anthurium amnicola</name>
    <dbReference type="NCBI Taxonomy" id="1678845"/>
    <lineage>
        <taxon>Eukaryota</taxon>
        <taxon>Viridiplantae</taxon>
        <taxon>Streptophyta</taxon>
        <taxon>Embryophyta</taxon>
        <taxon>Tracheophyta</taxon>
        <taxon>Spermatophyta</taxon>
        <taxon>Magnoliopsida</taxon>
        <taxon>Liliopsida</taxon>
        <taxon>Araceae</taxon>
        <taxon>Pothoideae</taxon>
        <taxon>Potheae</taxon>
        <taxon>Anthurium</taxon>
    </lineage>
</organism>
<dbReference type="EMBL" id="GDJX01018933">
    <property type="protein sequence ID" value="JAT49003.1"/>
    <property type="molecule type" value="Transcribed_RNA"/>
</dbReference>
<name>A0A1D1Y303_9ARAE</name>
<evidence type="ECO:0000313" key="2">
    <source>
        <dbReference type="EMBL" id="JAT49003.1"/>
    </source>
</evidence>
<feature type="non-terminal residue" evidence="2">
    <location>
        <position position="1"/>
    </location>
</feature>
<proteinExistence type="predicted"/>
<evidence type="ECO:0000256" key="1">
    <source>
        <dbReference type="SAM" id="Phobius"/>
    </source>
</evidence>
<sequence>SLSSEYAKFIIAIAWACSSWTKAYLLLYNANASGAPLTFRKRLAEDEKKIVACWHMLIVYALLRWLKSKSLPSPHATSLPPLVALIPELFWFYLPTCFIEESIHFFLLRHFMHIRNSMCLIIKGRPVLDGIKDDDCCVCYGVGIGNGSYHSDQDDNPDKDSLGVIENYCKVSHHVAHRNCMFRWYTMGITGSTSRLGWQNLNLRLTQARLLRPAPTCPICRGKIIFEVIQKDLLEKEEALEGIWKNKNSWLWKLYALIKDWRNVMDWRWIIVRVELTTIYILMVWRILKWREKIMRSMRSLTYYNQI</sequence>